<keyword evidence="1" id="KW-0175">Coiled coil</keyword>
<feature type="coiled-coil region" evidence="1">
    <location>
        <begin position="14"/>
        <end position="51"/>
    </location>
</feature>
<proteinExistence type="predicted"/>
<dbReference type="AlphaFoldDB" id="A0AA35PVR1"/>
<name>A0AA35PVR1_9HYPO</name>
<protein>
    <recommendedName>
        <fullName evidence="3">Azaphilone pigments biosynthesis cluster protein L N-terminal domain-containing protein</fullName>
    </recommendedName>
</protein>
<organism evidence="4 5">
    <name type="scientific">Clonostachys chloroleuca</name>
    <dbReference type="NCBI Taxonomy" id="1926264"/>
    <lineage>
        <taxon>Eukaryota</taxon>
        <taxon>Fungi</taxon>
        <taxon>Dikarya</taxon>
        <taxon>Ascomycota</taxon>
        <taxon>Pezizomycotina</taxon>
        <taxon>Sordariomycetes</taxon>
        <taxon>Hypocreomycetidae</taxon>
        <taxon>Hypocreales</taxon>
        <taxon>Bionectriaceae</taxon>
        <taxon>Clonostachys</taxon>
    </lineage>
</organism>
<dbReference type="EMBL" id="CABFNP030000426">
    <property type="protein sequence ID" value="CAI6014171.1"/>
    <property type="molecule type" value="Genomic_DNA"/>
</dbReference>
<feature type="compositionally biased region" description="Acidic residues" evidence="2">
    <location>
        <begin position="521"/>
        <end position="531"/>
    </location>
</feature>
<feature type="region of interest" description="Disordered" evidence="2">
    <location>
        <begin position="255"/>
        <end position="282"/>
    </location>
</feature>
<feature type="region of interest" description="Disordered" evidence="2">
    <location>
        <begin position="502"/>
        <end position="532"/>
    </location>
</feature>
<keyword evidence="5" id="KW-1185">Reference proteome</keyword>
<feature type="non-terminal residue" evidence="4">
    <location>
        <position position="569"/>
    </location>
</feature>
<comment type="caution">
    <text evidence="4">The sequence shown here is derived from an EMBL/GenBank/DDBJ whole genome shotgun (WGS) entry which is preliminary data.</text>
</comment>
<evidence type="ECO:0000313" key="4">
    <source>
        <dbReference type="EMBL" id="CAI6014171.1"/>
    </source>
</evidence>
<dbReference type="InterPro" id="IPR031348">
    <property type="entry name" value="PigL_N"/>
</dbReference>
<dbReference type="Proteomes" id="UP001160390">
    <property type="component" value="Unassembled WGS sequence"/>
</dbReference>
<gene>
    <name evidence="4" type="ORF">CCHLO57077_00011287</name>
</gene>
<evidence type="ECO:0000259" key="3">
    <source>
        <dbReference type="Pfam" id="PF17111"/>
    </source>
</evidence>
<sequence>MADPLNITAAILSTKSLKETVKRYEDGNENLQRLQEELGGLLIVLENLERVSNVEVPILSLLKVPLGRCSQSCRHFENYLQELSGELKAGSPDEVKMRVMSGDIIDFLDLLGGYKSTISVALGSIAIQNSNITSEVLQEHKNWIQKMELDSLIKFTGLIREQLDAFTSDTSLGSDQERLLLETNLEAVMQDLEVCKQASKDTMDSGDSSQLLVNTSANLFTIKGAPSGMRSVQFIGSISDEGVRKMVADRYAHLPGTTTAGETETDHSTSPPEMKKTSEMTDESLQELFRLPTDNIVDGSGEGFSGRLSISETQIRDTTSVLYGLQENRLAIEDDQQKRSATAHNIEDDSADSGVLSNSSSLWDAQSWESSSLTSGPQPEITRLSMQKLADVVLDHTELGRILEASASHSSVQPEIVLDEFKRLIGLYYRDLRRSSNATEYKPVSQLLKRSRGIIINKARKLLGLVYNNLLWDQRAKMTRQAKNEMIYYLWQRMANVPNTQNTALPLKPTADTGSYHNISEESDSDEDSSLEDYSYPEISAAIAFIKDGIPMQKFQAEMHRFVLNAAWE</sequence>
<feature type="domain" description="Azaphilone pigments biosynthesis cluster protein L N-terminal" evidence="3">
    <location>
        <begin position="7"/>
        <end position="195"/>
    </location>
</feature>
<evidence type="ECO:0000256" key="2">
    <source>
        <dbReference type="SAM" id="MobiDB-lite"/>
    </source>
</evidence>
<accession>A0AA35PVR1</accession>
<dbReference type="Pfam" id="PF17111">
    <property type="entry name" value="PigL_N"/>
    <property type="match status" value="1"/>
</dbReference>
<evidence type="ECO:0000256" key="1">
    <source>
        <dbReference type="SAM" id="Coils"/>
    </source>
</evidence>
<reference evidence="4" key="1">
    <citation type="submission" date="2023-01" db="EMBL/GenBank/DDBJ databases">
        <authorList>
            <person name="Piombo E."/>
        </authorList>
    </citation>
    <scope>NUCLEOTIDE SEQUENCE</scope>
</reference>
<evidence type="ECO:0000313" key="5">
    <source>
        <dbReference type="Proteomes" id="UP001160390"/>
    </source>
</evidence>